<dbReference type="Gene3D" id="3.80.10.10">
    <property type="entry name" value="Ribonuclease Inhibitor"/>
    <property type="match status" value="1"/>
</dbReference>
<dbReference type="InterPro" id="IPR001611">
    <property type="entry name" value="Leu-rich_rpt"/>
</dbReference>
<dbReference type="InterPro" id="IPR052201">
    <property type="entry name" value="LRR-containing_regulator"/>
</dbReference>
<keyword evidence="6" id="KW-1185">Reference proteome</keyword>
<dbReference type="VEuPathDB" id="AmoebaDB:ACA1_080540"/>
<feature type="compositionally biased region" description="Low complexity" evidence="3">
    <location>
        <begin position="491"/>
        <end position="512"/>
    </location>
</feature>
<gene>
    <name evidence="5" type="ORF">ACA1_080540</name>
</gene>
<feature type="compositionally biased region" description="Acidic residues" evidence="3">
    <location>
        <begin position="19"/>
        <end position="42"/>
    </location>
</feature>
<accession>L8HAY6</accession>
<name>L8HAY6_ACACF</name>
<dbReference type="EMBL" id="KB007874">
    <property type="protein sequence ID" value="ELR22659.1"/>
    <property type="molecule type" value="Genomic_DNA"/>
</dbReference>
<dbReference type="PANTHER" id="PTHR24111:SF0">
    <property type="entry name" value="LEUCINE-RICH REPEAT-CONTAINING PROTEIN"/>
    <property type="match status" value="1"/>
</dbReference>
<dbReference type="SUPFAM" id="SSF52047">
    <property type="entry name" value="RNI-like"/>
    <property type="match status" value="1"/>
</dbReference>
<dbReference type="OrthoDB" id="120976at2759"/>
<dbReference type="InterPro" id="IPR000980">
    <property type="entry name" value="SH2"/>
</dbReference>
<dbReference type="SMART" id="SM00368">
    <property type="entry name" value="LRR_RI"/>
    <property type="match status" value="2"/>
</dbReference>
<dbReference type="InterPro" id="IPR032675">
    <property type="entry name" value="LRR_dom_sf"/>
</dbReference>
<dbReference type="KEGG" id="acan:ACA1_080540"/>
<dbReference type="GeneID" id="14923636"/>
<dbReference type="Pfam" id="PF00017">
    <property type="entry name" value="SH2"/>
    <property type="match status" value="1"/>
</dbReference>
<dbReference type="SUPFAM" id="SSF55550">
    <property type="entry name" value="SH2 domain"/>
    <property type="match status" value="2"/>
</dbReference>
<sequence length="639" mass="70696">MRPAPRPSAEPGVAGLPDLTDDDEDEDEEYDEEEDEEEEEEEGGHYKYKNQSYENGTRDKSNYVALLGPQLARVSFSMTSEDFTQGWYHKNATRDDAMSLLKGKPVGTFLIRPRVLRDDGLVKHNLIYGLFPGYSLTEKPASDKDKFWNLTSLIRNCDFLRTRQGLTKNTTKSSIEVVARVVELLEQNMTSLTTLSWCLSVTQCSSLNTAWDISRGNNQLGGMMGMDLYAAAAAPFMNDFRLPTVAGEHSGNGTGGGGTEKRTFVRYCGKEYVAPELLPLQDNAAKVILEALAYNETLVSLSVLGEEGSFMNLNFSPNFTDKEAGWLADALRVNESLTNVDLSVNSITDAGAIALAKALSTSNRSVRLLDLSHNFIGKEGLVALAGVLKVNRRMQDLRIGNQYQWNGALHTVVLRTDPFERAVSRMIENALERKRELLENAGTYFHGFVTLAQARALLRGEREGSFLFHLNENLPNCLIVSFVVMTSSSTSSPPSSTSSSSSPSSSSSSSSPAVRHRALYKTDVGYSFDRGHQRTVLPLLDYCAWKISGNAELRRRFKRHPMAQQVDIKEKLKSMRNLFPLWKISGNVQGAGLSSSADSVIAQSTTITTTTGAVYPTMPYVVQKNRQWLVHPVLTKHAP</sequence>
<keyword evidence="1" id="KW-0677">Repeat</keyword>
<evidence type="ECO:0000256" key="1">
    <source>
        <dbReference type="ARBA" id="ARBA00022737"/>
    </source>
</evidence>
<dbReference type="PANTHER" id="PTHR24111">
    <property type="entry name" value="LEUCINE-RICH REPEAT-CONTAINING PROTEIN 34"/>
    <property type="match status" value="1"/>
</dbReference>
<dbReference type="RefSeq" id="XP_004351073.1">
    <property type="nucleotide sequence ID" value="XM_004351021.1"/>
</dbReference>
<feature type="region of interest" description="Disordered" evidence="3">
    <location>
        <begin position="1"/>
        <end position="54"/>
    </location>
</feature>
<evidence type="ECO:0000313" key="5">
    <source>
        <dbReference type="EMBL" id="ELR22659.1"/>
    </source>
</evidence>
<proteinExistence type="predicted"/>
<feature type="region of interest" description="Disordered" evidence="3">
    <location>
        <begin position="491"/>
        <end position="513"/>
    </location>
</feature>
<dbReference type="AlphaFoldDB" id="L8HAY6"/>
<feature type="domain" description="SH2" evidence="4">
    <location>
        <begin position="87"/>
        <end position="112"/>
    </location>
</feature>
<evidence type="ECO:0000256" key="2">
    <source>
        <dbReference type="PROSITE-ProRule" id="PRU00191"/>
    </source>
</evidence>
<dbReference type="CDD" id="cd00173">
    <property type="entry name" value="SH2"/>
    <property type="match status" value="2"/>
</dbReference>
<organism evidence="5 6">
    <name type="scientific">Acanthamoeba castellanii (strain ATCC 30010 / Neff)</name>
    <dbReference type="NCBI Taxonomy" id="1257118"/>
    <lineage>
        <taxon>Eukaryota</taxon>
        <taxon>Amoebozoa</taxon>
        <taxon>Discosea</taxon>
        <taxon>Longamoebia</taxon>
        <taxon>Centramoebida</taxon>
        <taxon>Acanthamoebidae</taxon>
        <taxon>Acanthamoeba</taxon>
    </lineage>
</organism>
<evidence type="ECO:0000259" key="4">
    <source>
        <dbReference type="PROSITE" id="PS50001"/>
    </source>
</evidence>
<dbReference type="Proteomes" id="UP000011083">
    <property type="component" value="Unassembled WGS sequence"/>
</dbReference>
<evidence type="ECO:0000313" key="6">
    <source>
        <dbReference type="Proteomes" id="UP000011083"/>
    </source>
</evidence>
<evidence type="ECO:0000256" key="3">
    <source>
        <dbReference type="SAM" id="MobiDB-lite"/>
    </source>
</evidence>
<protein>
    <submittedName>
        <fullName evidence="5">SH2 domain containing protein</fullName>
    </submittedName>
</protein>
<dbReference type="PROSITE" id="PS50001">
    <property type="entry name" value="SH2"/>
    <property type="match status" value="1"/>
</dbReference>
<dbReference type="Pfam" id="PF13516">
    <property type="entry name" value="LRR_6"/>
    <property type="match status" value="2"/>
</dbReference>
<dbReference type="Gene3D" id="3.30.505.10">
    <property type="entry name" value="SH2 domain"/>
    <property type="match status" value="1"/>
</dbReference>
<keyword evidence="2" id="KW-0727">SH2 domain</keyword>
<dbReference type="InterPro" id="IPR036860">
    <property type="entry name" value="SH2_dom_sf"/>
</dbReference>
<dbReference type="SMART" id="SM00252">
    <property type="entry name" value="SH2"/>
    <property type="match status" value="2"/>
</dbReference>
<reference evidence="5 6" key="1">
    <citation type="journal article" date="2013" name="Genome Biol.">
        <title>Genome of Acanthamoeba castellanii highlights extensive lateral gene transfer and early evolution of tyrosine kinase signaling.</title>
        <authorList>
            <person name="Clarke M."/>
            <person name="Lohan A.J."/>
            <person name="Liu B."/>
            <person name="Lagkouvardos I."/>
            <person name="Roy S."/>
            <person name="Zafar N."/>
            <person name="Bertelli C."/>
            <person name="Schilde C."/>
            <person name="Kianianmomeni A."/>
            <person name="Burglin T.R."/>
            <person name="Frech C."/>
            <person name="Turcotte B."/>
            <person name="Kopec K.O."/>
            <person name="Synnott J.M."/>
            <person name="Choo C."/>
            <person name="Paponov I."/>
            <person name="Finkler A."/>
            <person name="Soon Heng Tan C."/>
            <person name="Hutchins A.P."/>
            <person name="Weinmeier T."/>
            <person name="Rattei T."/>
            <person name="Chu J.S."/>
            <person name="Gimenez G."/>
            <person name="Irimia M."/>
            <person name="Rigden D.J."/>
            <person name="Fitzpatrick D.A."/>
            <person name="Lorenzo-Morales J."/>
            <person name="Bateman A."/>
            <person name="Chiu C.H."/>
            <person name="Tang P."/>
            <person name="Hegemann P."/>
            <person name="Fromm H."/>
            <person name="Raoult D."/>
            <person name="Greub G."/>
            <person name="Miranda-Saavedra D."/>
            <person name="Chen N."/>
            <person name="Nash P."/>
            <person name="Ginger M.L."/>
            <person name="Horn M."/>
            <person name="Schaap P."/>
            <person name="Caler L."/>
            <person name="Loftus B."/>
        </authorList>
    </citation>
    <scope>NUCLEOTIDE SEQUENCE [LARGE SCALE GENOMIC DNA]</scope>
    <source>
        <strain evidence="5 6">Neff</strain>
    </source>
</reference>